<dbReference type="EMBL" id="JBHUIW010000033">
    <property type="protein sequence ID" value="MFD2184706.1"/>
    <property type="molecule type" value="Genomic_DNA"/>
</dbReference>
<comment type="caution">
    <text evidence="2">The sequence shown here is derived from an EMBL/GenBank/DDBJ whole genome shotgun (WGS) entry which is preliminary data.</text>
</comment>
<gene>
    <name evidence="2" type="ORF">ACFSOX_21350</name>
</gene>
<proteinExistence type="predicted"/>
<keyword evidence="2" id="KW-0808">Transferase</keyword>
<dbReference type="Pfam" id="PF00583">
    <property type="entry name" value="Acetyltransf_1"/>
    <property type="match status" value="1"/>
</dbReference>
<dbReference type="PROSITE" id="PS51186">
    <property type="entry name" value="GNAT"/>
    <property type="match status" value="1"/>
</dbReference>
<keyword evidence="2" id="KW-0012">Acyltransferase</keyword>
<dbReference type="InterPro" id="IPR016181">
    <property type="entry name" value="Acyl_CoA_acyltransferase"/>
</dbReference>
<dbReference type="SUPFAM" id="SSF55729">
    <property type="entry name" value="Acyl-CoA N-acyltransferases (Nat)"/>
    <property type="match status" value="1"/>
</dbReference>
<protein>
    <submittedName>
        <fullName evidence="2">GNAT family N-acetyltransferase</fullName>
        <ecNumber evidence="2">2.3.1.-</ecNumber>
    </submittedName>
</protein>
<reference evidence="3" key="1">
    <citation type="journal article" date="2019" name="Int. J. Syst. Evol. Microbiol.">
        <title>The Global Catalogue of Microorganisms (GCM) 10K type strain sequencing project: providing services to taxonomists for standard genome sequencing and annotation.</title>
        <authorList>
            <consortium name="The Broad Institute Genomics Platform"/>
            <consortium name="The Broad Institute Genome Sequencing Center for Infectious Disease"/>
            <person name="Wu L."/>
            <person name="Ma J."/>
        </authorList>
    </citation>
    <scope>NUCLEOTIDE SEQUENCE [LARGE SCALE GENOMIC DNA]</scope>
    <source>
        <strain evidence="3">CGMCC 1.6774</strain>
    </source>
</reference>
<dbReference type="Proteomes" id="UP001597314">
    <property type="component" value="Unassembled WGS sequence"/>
</dbReference>
<dbReference type="EC" id="2.3.1.-" evidence="2"/>
<evidence type="ECO:0000259" key="1">
    <source>
        <dbReference type="PROSITE" id="PS51186"/>
    </source>
</evidence>
<evidence type="ECO:0000313" key="3">
    <source>
        <dbReference type="Proteomes" id="UP001597314"/>
    </source>
</evidence>
<accession>A0ABW5AR96</accession>
<dbReference type="GO" id="GO:0016746">
    <property type="term" value="F:acyltransferase activity"/>
    <property type="evidence" value="ECO:0007669"/>
    <property type="project" value="UniProtKB-KW"/>
</dbReference>
<organism evidence="2 3">
    <name type="scientific">Rhodoplanes azumiensis</name>
    <dbReference type="NCBI Taxonomy" id="1897628"/>
    <lineage>
        <taxon>Bacteria</taxon>
        <taxon>Pseudomonadati</taxon>
        <taxon>Pseudomonadota</taxon>
        <taxon>Alphaproteobacteria</taxon>
        <taxon>Hyphomicrobiales</taxon>
        <taxon>Nitrobacteraceae</taxon>
        <taxon>Rhodoplanes</taxon>
    </lineage>
</organism>
<keyword evidence="3" id="KW-1185">Reference proteome</keyword>
<dbReference type="InterPro" id="IPR000182">
    <property type="entry name" value="GNAT_dom"/>
</dbReference>
<dbReference type="RefSeq" id="WP_378479844.1">
    <property type="nucleotide sequence ID" value="NZ_JBHUIW010000033.1"/>
</dbReference>
<dbReference type="Gene3D" id="3.40.630.30">
    <property type="match status" value="1"/>
</dbReference>
<feature type="domain" description="N-acetyltransferase" evidence="1">
    <location>
        <begin position="19"/>
        <end position="174"/>
    </location>
</feature>
<evidence type="ECO:0000313" key="2">
    <source>
        <dbReference type="EMBL" id="MFD2184706.1"/>
    </source>
</evidence>
<sequence length="174" mass="18997">MTTIAPTSATAAPPVAAAPVIRPYERDDEDAVIALWQRTWQTAYPRHDFAARVAWWRERWRTELVPMASVVVAEVARPDGTGTGAGGAEMLGFVTIDETGYLDQIVVAPEAWGTPVATALLDAAKAVAPTGIALHVNKDNYRAIRFYEKQGFSIGGEDVNPQSQSPVFMMIWRP</sequence>
<name>A0ABW5AR96_9BRAD</name>